<dbReference type="Pfam" id="PF13476">
    <property type="entry name" value="AAA_23"/>
    <property type="match status" value="1"/>
</dbReference>
<keyword evidence="1" id="KW-0175">Coiled coil</keyword>
<evidence type="ECO:0000256" key="1">
    <source>
        <dbReference type="SAM" id="Coils"/>
    </source>
</evidence>
<dbReference type="PANTHER" id="PTHR32114">
    <property type="entry name" value="ABC TRANSPORTER ABCH.3"/>
    <property type="match status" value="1"/>
</dbReference>
<dbReference type="RefSeq" id="WP_155454161.1">
    <property type="nucleotide sequence ID" value="NZ_WNKX01000007.1"/>
</dbReference>
<dbReference type="GO" id="GO:0006302">
    <property type="term" value="P:double-strand break repair"/>
    <property type="evidence" value="ECO:0007669"/>
    <property type="project" value="InterPro"/>
</dbReference>
<gene>
    <name evidence="4" type="ORF">GM658_11375</name>
</gene>
<comment type="caution">
    <text evidence="4">The sequence shown here is derived from an EMBL/GenBank/DDBJ whole genome shotgun (WGS) entry which is preliminary data.</text>
</comment>
<dbReference type="SUPFAM" id="SSF52540">
    <property type="entry name" value="P-loop containing nucleoside triphosphate hydrolases"/>
    <property type="match status" value="1"/>
</dbReference>
<evidence type="ECO:0000256" key="2">
    <source>
        <dbReference type="SAM" id="MobiDB-lite"/>
    </source>
</evidence>
<keyword evidence="5" id="KW-1185">Reference proteome</keyword>
<proteinExistence type="predicted"/>
<dbReference type="Gene3D" id="3.40.50.300">
    <property type="entry name" value="P-loop containing nucleotide triphosphate hydrolases"/>
    <property type="match status" value="2"/>
</dbReference>
<evidence type="ECO:0000313" key="4">
    <source>
        <dbReference type="EMBL" id="MTW11201.1"/>
    </source>
</evidence>
<evidence type="ECO:0000313" key="5">
    <source>
        <dbReference type="Proteomes" id="UP000472320"/>
    </source>
</evidence>
<feature type="domain" description="Rad50/SbcC-type AAA" evidence="3">
    <location>
        <begin position="8"/>
        <end position="237"/>
    </location>
</feature>
<dbReference type="Proteomes" id="UP000472320">
    <property type="component" value="Unassembled WGS sequence"/>
</dbReference>
<dbReference type="AlphaFoldDB" id="A0A6L6QGE2"/>
<dbReference type="Pfam" id="PF13558">
    <property type="entry name" value="SbcC_Walker_B"/>
    <property type="match status" value="1"/>
</dbReference>
<feature type="coiled-coil region" evidence="1">
    <location>
        <begin position="768"/>
        <end position="802"/>
    </location>
</feature>
<feature type="region of interest" description="Disordered" evidence="2">
    <location>
        <begin position="823"/>
        <end position="847"/>
    </location>
</feature>
<feature type="coiled-coil region" evidence="1">
    <location>
        <begin position="938"/>
        <end position="972"/>
    </location>
</feature>
<feature type="region of interest" description="Disordered" evidence="2">
    <location>
        <begin position="1027"/>
        <end position="1046"/>
    </location>
</feature>
<accession>A0A6L6QGE2</accession>
<dbReference type="OrthoDB" id="9795626at2"/>
<reference evidence="4 5" key="1">
    <citation type="submission" date="2019-11" db="EMBL/GenBank/DDBJ databases">
        <title>Type strains purchased from KCTC, JCM and DSMZ.</title>
        <authorList>
            <person name="Lu H."/>
        </authorList>
    </citation>
    <scope>NUCLEOTIDE SEQUENCE [LARGE SCALE GENOMIC DNA]</scope>
    <source>
        <strain evidence="4 5">JCM 31587</strain>
    </source>
</reference>
<organism evidence="4 5">
    <name type="scientific">Massilia eburnea</name>
    <dbReference type="NCBI Taxonomy" id="1776165"/>
    <lineage>
        <taxon>Bacteria</taxon>
        <taxon>Pseudomonadati</taxon>
        <taxon>Pseudomonadota</taxon>
        <taxon>Betaproteobacteria</taxon>
        <taxon>Burkholderiales</taxon>
        <taxon>Oxalobacteraceae</taxon>
        <taxon>Telluria group</taxon>
        <taxon>Massilia</taxon>
    </lineage>
</organism>
<dbReference type="GO" id="GO:0016887">
    <property type="term" value="F:ATP hydrolysis activity"/>
    <property type="evidence" value="ECO:0007669"/>
    <property type="project" value="InterPro"/>
</dbReference>
<evidence type="ECO:0000259" key="3">
    <source>
        <dbReference type="Pfam" id="PF13476"/>
    </source>
</evidence>
<feature type="coiled-coil region" evidence="1">
    <location>
        <begin position="485"/>
        <end position="512"/>
    </location>
</feature>
<sequence length="1266" mass="136378">MRVLRIAGKNLASLADEFAVDFTSQPLSDAGLFAISGPTGAGKSTLLDALCLALYDDTPRLHKAEGKTPDVGDPVSSQDPRTLLRRGAAEGWAEVDFVGNDGAAYRARWKVWRARSKAAGALQPSAMSLQKLPGLQPLGHTKTEVMGEIVQRVGLSFEQFTRAVLLAQNEFSAFLKAKDDDRGTLLETLTGSGIYSDISKRAFERWRAEELKLKTLSAGLATQQPLASEQRAEVVARSDAAEAALHASAQRVTALEAELRWHQQAERLAAAVQHAREHCQQRQHESETAAPRRATLAKLDAVQPARALDDDVVRLAAERAATQAAISLAAQESERTRMALEVLSNDAQQAADVLAAAESAQQAAAPLLDQAKALDTRLAPLQAAFAQAASARDTARQADAAALSVLQAREAHNQALASEQQAGMQWLAHHEHWAALAPEWPRWDVLFTQAGLQADRAAKHSQALAAVQQAAAGQRQDEAHARSGLDAATERLRQAEAQRDQAARTLAGFNADELAQQRQHLDQQRALLADSSAAWQNLAQLTQRQQEFSSRGAVLQAARDSAAAEVAAAREANVALFAASTQAERSLKLAEAATGESVEKLRATLQDDSPCPVCGSHEHPYRHEDGPLHAMLAQLQSEVRDCRDKLQRNLKHEAEQQARLQSSVEQLAALGAEQHSLEAALAGAQPRWSAASTALAGHVSSPIAALAATGDATSARTPSSIVPSASDEIPAWLAAHSASLNAAQRSLETREQAQRQASRTRDVAQTACEQAAAECNRHQHALAAAQAALAQSDAQQKALDEQRIDTALQIATLLDQLDAPLSRPGWQDEWKDSPSRFHEQRSRESKQWQAQRRMADERAAAIAALSTELQSLRSAQQRSSADVRGAQAAADAAQAALAEATAERQALWQGRSVREVEAGLRAAIDTARATLQARQESAQQAAQQRTRADEALAQALKQLAEKDKAAEGATARLQAWLTDNQAIGIAGLEALRALLAHSQQGIRDERTALQAIDQAFASAKAVQAEREAQHAAHLETAPAGEQRSAAELEQALATLQEERKQAHDHATALKLQLAQDDARRKAAEAMLADISKQQEIEQRWATMYELIGSQDGKKFRNYAQQFTLDVLLGYANAHLAQLAPRYQLERIDNPAQPSLGLLVRDLHMGDEKRSVHSLSGGESFLVSLAMALGLASLSSNRVRVESLFIDEGFGSLDAETLRVAMDALDGLQSMGRKVGVISHVQEMTERIATRIVVQPAANGRSAISVS</sequence>
<feature type="compositionally biased region" description="Basic and acidic residues" evidence="2">
    <location>
        <begin position="826"/>
        <end position="846"/>
    </location>
</feature>
<dbReference type="EMBL" id="WNKX01000007">
    <property type="protein sequence ID" value="MTW11201.1"/>
    <property type="molecule type" value="Genomic_DNA"/>
</dbReference>
<name>A0A6L6QGE2_9BURK</name>
<dbReference type="InterPro" id="IPR027417">
    <property type="entry name" value="P-loop_NTPase"/>
</dbReference>
<protein>
    <submittedName>
        <fullName evidence="4">AAA family ATPase</fullName>
    </submittedName>
</protein>
<dbReference type="InterPro" id="IPR038729">
    <property type="entry name" value="Rad50/SbcC_AAA"/>
</dbReference>
<dbReference type="PANTHER" id="PTHR32114:SF2">
    <property type="entry name" value="ABC TRANSPORTER ABCH.3"/>
    <property type="match status" value="1"/>
</dbReference>